<protein>
    <submittedName>
        <fullName evidence="1">Uncharacterized protein</fullName>
    </submittedName>
</protein>
<sequence length="207" mass="23014">MLVNPERIERVNGLMKSALETVYRWEFPVIGGYEYLVRLHFCDIASKSLNLLYFDVYVNGNLAYENLDLSSVTTMALASPFYADFVVNMESSGVLTVTVGPSNMSMSHTIDAILNGVEIMKLNNSMGSLDGEVCAASVLKNLTGRNTGGVVLLIAAMCLLVTALMVMNRRWVRVKNTVGCLRSEFEVRESTIHRESIFMCIYVGFKI</sequence>
<evidence type="ECO:0000313" key="1">
    <source>
        <dbReference type="EMBL" id="KAI8572011.1"/>
    </source>
</evidence>
<proteinExistence type="predicted"/>
<dbReference type="Proteomes" id="UP001062846">
    <property type="component" value="Chromosome 1"/>
</dbReference>
<reference evidence="1" key="1">
    <citation type="submission" date="2022-02" db="EMBL/GenBank/DDBJ databases">
        <title>Plant Genome Project.</title>
        <authorList>
            <person name="Zhang R.-G."/>
        </authorList>
    </citation>
    <scope>NUCLEOTIDE SEQUENCE</scope>
    <source>
        <strain evidence="1">AT1</strain>
    </source>
</reference>
<name>A0ACC0Q3M1_RHOML</name>
<accession>A0ACC0Q3M1</accession>
<dbReference type="EMBL" id="CM046388">
    <property type="protein sequence ID" value="KAI8572011.1"/>
    <property type="molecule type" value="Genomic_DNA"/>
</dbReference>
<comment type="caution">
    <text evidence="1">The sequence shown here is derived from an EMBL/GenBank/DDBJ whole genome shotgun (WGS) entry which is preliminary data.</text>
</comment>
<evidence type="ECO:0000313" key="2">
    <source>
        <dbReference type="Proteomes" id="UP001062846"/>
    </source>
</evidence>
<keyword evidence="2" id="KW-1185">Reference proteome</keyword>
<organism evidence="1 2">
    <name type="scientific">Rhododendron molle</name>
    <name type="common">Chinese azalea</name>
    <name type="synonym">Azalea mollis</name>
    <dbReference type="NCBI Taxonomy" id="49168"/>
    <lineage>
        <taxon>Eukaryota</taxon>
        <taxon>Viridiplantae</taxon>
        <taxon>Streptophyta</taxon>
        <taxon>Embryophyta</taxon>
        <taxon>Tracheophyta</taxon>
        <taxon>Spermatophyta</taxon>
        <taxon>Magnoliopsida</taxon>
        <taxon>eudicotyledons</taxon>
        <taxon>Gunneridae</taxon>
        <taxon>Pentapetalae</taxon>
        <taxon>asterids</taxon>
        <taxon>Ericales</taxon>
        <taxon>Ericaceae</taxon>
        <taxon>Ericoideae</taxon>
        <taxon>Rhodoreae</taxon>
        <taxon>Rhododendron</taxon>
    </lineage>
</organism>
<gene>
    <name evidence="1" type="ORF">RHMOL_Rhmol01G0165700</name>
</gene>